<dbReference type="PANTHER" id="PTHR38340">
    <property type="entry name" value="S-LAYER PROTEIN"/>
    <property type="match status" value="1"/>
</dbReference>
<keyword evidence="5" id="KW-1185">Reference proteome</keyword>
<feature type="domain" description="PKD" evidence="3">
    <location>
        <begin position="1433"/>
        <end position="1512"/>
    </location>
</feature>
<dbReference type="SUPFAM" id="SSF49299">
    <property type="entry name" value="PKD domain"/>
    <property type="match status" value="1"/>
</dbReference>
<evidence type="ECO:0000313" key="4">
    <source>
        <dbReference type="EMBL" id="RWR48256.1"/>
    </source>
</evidence>
<dbReference type="Pfam" id="PF00353">
    <property type="entry name" value="HemolysinCabind"/>
    <property type="match status" value="3"/>
</dbReference>
<dbReference type="PROSITE" id="PS50093">
    <property type="entry name" value="PKD"/>
    <property type="match status" value="1"/>
</dbReference>
<accession>A0A443LGH8</accession>
<dbReference type="GO" id="GO:0005509">
    <property type="term" value="F:calcium ion binding"/>
    <property type="evidence" value="ECO:0007669"/>
    <property type="project" value="InterPro"/>
</dbReference>
<dbReference type="Gene3D" id="2.60.40.10">
    <property type="entry name" value="Immunoglobulins"/>
    <property type="match status" value="1"/>
</dbReference>
<keyword evidence="2" id="KW-0964">Secreted</keyword>
<evidence type="ECO:0000259" key="3">
    <source>
        <dbReference type="PROSITE" id="PS50093"/>
    </source>
</evidence>
<dbReference type="OrthoDB" id="9773411at2"/>
<sequence>MPTILKPIADFLVRRGTEPQVFDLSETFSGQNLSYTVTNSNGEVLSAHVEDGKLILEYGDTLDYSDLQITATDALGASVTENLRVRVTGENAYTIAVLPDTQDYSYADGAPTLALMTQWLVDQKDGLGIQFVTHVGDVTAGASQQMWQNVTEALSILDGQIPYSLTAGNHDQGAGGSASDHSTTWMDHYYSPEHQAEISDTFGGVYDMAPERAPNNYHTFTAPDGVEWLVLSLEFGPSDDVIRWAKDVIEDNLDKRVILTTHAYMNWAGRHDSTGGPLYGEGAGYDYGLGQQPEGTNDGETLYRELVKPYGNVTFTFSGHIFGDGAETLESYDDFGNPVYQMLVNYQNGVANEIQHGNGGSGAIRLVTIDPENNQAYTSTYFALTDSYLSDDRGGTLDRDGLDGPYRGQEETLTLDLSAPALHAIAQAGNDLFVTTEGTGDAQVTLQGAALNPGEDAGLVYVWKDADGNVVAGGATPTLDLPAGRHFLTLEVTDSAGAVSRDAVQIIVSNDSTLLVDSFNDGDAEGWGRGSATVDPVVEHGSTDSFGIPGLPTQTAPVTPPAPVEPAPPAEPTLPATATEVVLVPAAAPDQALLLKPGFGPGLLASYSIAFDLMVPADTAAGYIGLIQSSLGNGDDADMFLRLGADGLSIGTASTYAGTISPDAWHRVVLTYEAQEDGSVVITKYVDGTAAGSQTISAANAARYALDGENGVLLLTDNDGETAPVALSGVSVTGTVLSAAQVAEMGGAMAGGVALPEGVEGARFRASELGFQTQEGSGSLAPQGGLVLGQVTDLGLGVPMPPAPTEAMAAVLVSATSGDNGLVLDPGLAGTDGLVATYSLAFDLMVPAATAAGYMSLLQSSAVGGGDADMFMRLSGAGFSLGTMSDYAGEVSLDAWHRVVLTFAEDNGRLIISKYVDGVLVGAQDVAADARYALDLENGVLLFGDDDGETAPVAVSAISVSGEVLTAEQVATLGGTSAGGIALPEGVAGSEIVAGADGFTVVSGPASLTAQGEVTLTPTTDVALGAPLVAPVTPEEPETPETPETPEPGISADVSLIGALQPQQVLHVTAAQPVPAGTVATEYSLVYDILIPTGGGSWLSFLQTDITNRSDADLFRNASNGIGISSDYEGRLTSDTWHRVAFTLAVDGDTVLISKYIDGVLVGTTTGSAERFQIDLNEGFLLFSDNDGETSDVYVKNVLFTDHVFSQDEVAALGGVSPGPILETAPSQISFQLDFSGETITDTYGNANASLQQSDSRTGNFVVHGSYADRVEGVAVDEIAEGRVYESSNTGENILVWEGEGAQAWQDYRYELTLQATDQDTIGAVFYFQDEANTYRVTFNSAQNTRELVRVKDGVETVLASVHAGSPWARDAQLEVAVSGGEIRVFLDGQSVFGTVTDSDPLSGGTVGFYSDNQHSSQFDNVYVGALGLQAHAGRDLSAVDTDGDGRVTVTLDAGQSYGDAEITGWRWLDAEGNEIATGPQAEVTLSAAGQQTVTLEITDASGRTDRDTLTVDAVGQDRVLFSDDFSDADYAGRWTIVDEGEQNGAGADGTLGDWQVIDGRLTQTTDVDSRQLTWTSADAADAWQQGWSPLGDGTHVLRRGTYALLSDPAAQDWSQYQVETRVETPDNGALGLLLNYQDPDNYYKVELDAASGTSLFQLIEVKDGVEKYLTQIPARYTPGEAFDLRVTVDGTTIQAFMDGNPLFSYAITGSGSDHGTVGLYSWGSQGVSFDDVTVLALDTDGPQPAPVPNTAPVAQRDSGYRVRTGESILIAAAALLLNDTDANADPLTITEVTSTAGTVVLENGQILFTPAPDHIGRATFTYTVEDGQGGSDTAEVEVIVMPEGGAFEARPEGGVLTGDSALDTLLLGGAGADQILASSGDDLIEADAGDDVVLGGAGDDTVRGGSGDDLVFGGDGSDAVTGEAGDDILLGGHGDDVLHGGDGADTLFGGDGADVLIGGTGDDFLAGGAGADTFTFAPGDGRDVVTDFIAGEDVIDLTAFTGLHDFETLSALIEEIDGSVVLHLDDATTVQLSHVGLDGLSADDFRFA</sequence>
<dbReference type="PROSITE" id="PS00330">
    <property type="entry name" value="HEMOLYSIN_CALCIUM"/>
    <property type="match status" value="3"/>
</dbReference>
<dbReference type="InterPro" id="IPR001343">
    <property type="entry name" value="Hemolysn_Ca-bd"/>
</dbReference>
<comment type="caution">
    <text evidence="4">The sequence shown here is derived from an EMBL/GenBank/DDBJ whole genome shotgun (WGS) entry which is preliminary data.</text>
</comment>
<dbReference type="GO" id="GO:0005576">
    <property type="term" value="C:extracellular region"/>
    <property type="evidence" value="ECO:0007669"/>
    <property type="project" value="UniProtKB-SubCell"/>
</dbReference>
<dbReference type="InterPro" id="IPR035986">
    <property type="entry name" value="PKD_dom_sf"/>
</dbReference>
<evidence type="ECO:0000313" key="5">
    <source>
        <dbReference type="Proteomes" id="UP000286594"/>
    </source>
</evidence>
<name>A0A443LGH8_9RHOB</name>
<dbReference type="SUPFAM" id="SSF51120">
    <property type="entry name" value="beta-Roll"/>
    <property type="match status" value="1"/>
</dbReference>
<proteinExistence type="predicted"/>
<dbReference type="Gene3D" id="2.60.120.560">
    <property type="entry name" value="Exo-inulinase, domain 1"/>
    <property type="match status" value="2"/>
</dbReference>
<reference evidence="4 5" key="1">
    <citation type="submission" date="2019-01" db="EMBL/GenBank/DDBJ databases">
        <title>Sinorhodobacter populi sp. nov. isolated from the symptomatic bark tissue of Populus euramericana canker.</title>
        <authorList>
            <person name="Xu G."/>
        </authorList>
    </citation>
    <scope>NUCLEOTIDE SEQUENCE [LARGE SCALE GENOMIC DNA]</scope>
    <source>
        <strain evidence="4 5">CCTCC AB2012026</strain>
    </source>
</reference>
<comment type="subcellular location">
    <subcellularLocation>
        <location evidence="1">Secreted</location>
    </subcellularLocation>
</comment>
<dbReference type="InterPro" id="IPR000601">
    <property type="entry name" value="PKD_dom"/>
</dbReference>
<dbReference type="InterPro" id="IPR013783">
    <property type="entry name" value="Ig-like_fold"/>
</dbReference>
<dbReference type="Gene3D" id="2.60.40.2810">
    <property type="match status" value="1"/>
</dbReference>
<dbReference type="RefSeq" id="WP_128149050.1">
    <property type="nucleotide sequence ID" value="NZ_SAVB01000011.1"/>
</dbReference>
<dbReference type="GO" id="GO:0016787">
    <property type="term" value="F:hydrolase activity"/>
    <property type="evidence" value="ECO:0007669"/>
    <property type="project" value="InterPro"/>
</dbReference>
<dbReference type="Gene3D" id="2.150.10.10">
    <property type="entry name" value="Serralysin-like metalloprotease, C-terminal"/>
    <property type="match status" value="2"/>
</dbReference>
<organism evidence="4 5">
    <name type="scientific">Paenirhodobacter ferrireducens</name>
    <dbReference type="NCBI Taxonomy" id="1215032"/>
    <lineage>
        <taxon>Bacteria</taxon>
        <taxon>Pseudomonadati</taxon>
        <taxon>Pseudomonadota</taxon>
        <taxon>Alphaproteobacteria</taxon>
        <taxon>Rhodobacterales</taxon>
        <taxon>Rhodobacter group</taxon>
        <taxon>Paenirhodobacter</taxon>
    </lineage>
</organism>
<dbReference type="InterPro" id="IPR029052">
    <property type="entry name" value="Metallo-depent_PP-like"/>
</dbReference>
<dbReference type="EMBL" id="SAVB01000011">
    <property type="protein sequence ID" value="RWR48256.1"/>
    <property type="molecule type" value="Genomic_DNA"/>
</dbReference>
<gene>
    <name evidence="4" type="ORF">EOW65_10030</name>
</gene>
<dbReference type="InterPro" id="IPR013320">
    <property type="entry name" value="ConA-like_dom_sf"/>
</dbReference>
<evidence type="ECO:0000256" key="1">
    <source>
        <dbReference type="ARBA" id="ARBA00004613"/>
    </source>
</evidence>
<dbReference type="InterPro" id="IPR011049">
    <property type="entry name" value="Serralysin-like_metalloprot_C"/>
</dbReference>
<dbReference type="Pfam" id="PF17892">
    <property type="entry name" value="Cadherin_5"/>
    <property type="match status" value="1"/>
</dbReference>
<dbReference type="SUPFAM" id="SSF49899">
    <property type="entry name" value="Concanavalin A-like lectins/glucanases"/>
    <property type="match status" value="3"/>
</dbReference>
<dbReference type="Gene3D" id="3.60.21.10">
    <property type="match status" value="1"/>
</dbReference>
<dbReference type="InterPro" id="IPR050557">
    <property type="entry name" value="RTX_toxin/Mannuronan_C5-epim"/>
</dbReference>
<dbReference type="PRINTS" id="PR00313">
    <property type="entry name" value="CABNDNGRPT"/>
</dbReference>
<dbReference type="SUPFAM" id="SSF56300">
    <property type="entry name" value="Metallo-dependent phosphatases"/>
    <property type="match status" value="1"/>
</dbReference>
<dbReference type="Gene3D" id="2.60.120.200">
    <property type="match status" value="2"/>
</dbReference>
<dbReference type="Proteomes" id="UP000286594">
    <property type="component" value="Unassembled WGS sequence"/>
</dbReference>
<evidence type="ECO:0000256" key="2">
    <source>
        <dbReference type="ARBA" id="ARBA00022525"/>
    </source>
</evidence>
<dbReference type="PANTHER" id="PTHR38340:SF1">
    <property type="entry name" value="S-LAYER PROTEIN"/>
    <property type="match status" value="1"/>
</dbReference>
<dbReference type="InterPro" id="IPR041690">
    <property type="entry name" value="Cadherin_5"/>
</dbReference>
<protein>
    <recommendedName>
        <fullName evidence="3">PKD domain-containing protein</fullName>
    </recommendedName>
</protein>
<dbReference type="InterPro" id="IPR018511">
    <property type="entry name" value="Hemolysin-typ_Ca-bd_CS"/>
</dbReference>